<dbReference type="CDD" id="cd06225">
    <property type="entry name" value="HAMP"/>
    <property type="match status" value="1"/>
</dbReference>
<dbReference type="CDD" id="cd07302">
    <property type="entry name" value="CHD"/>
    <property type="match status" value="1"/>
</dbReference>
<dbReference type="InterPro" id="IPR050697">
    <property type="entry name" value="Adenylyl/Guanylyl_Cyclase_3/4"/>
</dbReference>
<dbReference type="GO" id="GO:0035556">
    <property type="term" value="P:intracellular signal transduction"/>
    <property type="evidence" value="ECO:0007669"/>
    <property type="project" value="InterPro"/>
</dbReference>
<protein>
    <submittedName>
        <fullName evidence="4">HAMP domain-containing protein</fullName>
    </submittedName>
</protein>
<dbReference type="Proteomes" id="UP000650524">
    <property type="component" value="Unassembled WGS sequence"/>
</dbReference>
<dbReference type="GO" id="GO:0004016">
    <property type="term" value="F:adenylate cyclase activity"/>
    <property type="evidence" value="ECO:0007669"/>
    <property type="project" value="UniProtKB-ARBA"/>
</dbReference>
<feature type="domain" description="HAMP" evidence="3">
    <location>
        <begin position="301"/>
        <end position="353"/>
    </location>
</feature>
<evidence type="ECO:0000256" key="1">
    <source>
        <dbReference type="SAM" id="Phobius"/>
    </source>
</evidence>
<feature type="transmembrane region" description="Helical" evidence="1">
    <location>
        <begin position="280"/>
        <end position="300"/>
    </location>
</feature>
<dbReference type="SUPFAM" id="SSF55073">
    <property type="entry name" value="Nucleotide cyclase"/>
    <property type="match status" value="1"/>
</dbReference>
<dbReference type="Pfam" id="PF00672">
    <property type="entry name" value="HAMP"/>
    <property type="match status" value="1"/>
</dbReference>
<evidence type="ECO:0000313" key="4">
    <source>
        <dbReference type="EMBL" id="MBC8176371.1"/>
    </source>
</evidence>
<dbReference type="InterPro" id="IPR029787">
    <property type="entry name" value="Nucleotide_cyclase"/>
</dbReference>
<dbReference type="Pfam" id="PF00211">
    <property type="entry name" value="Guanylate_cyc"/>
    <property type="match status" value="1"/>
</dbReference>
<name>A0A8J6MYS4_9DELT</name>
<reference evidence="4 5" key="1">
    <citation type="submission" date="2020-08" db="EMBL/GenBank/DDBJ databases">
        <title>Bridging the membrane lipid divide: bacteria of the FCB group superphylum have the potential to synthesize archaeal ether lipids.</title>
        <authorList>
            <person name="Villanueva L."/>
            <person name="Von Meijenfeldt F.A.B."/>
            <person name="Westbye A.B."/>
            <person name="Yadav S."/>
            <person name="Hopmans E.C."/>
            <person name="Dutilh B.E."/>
            <person name="Sinninghe Damste J.S."/>
        </authorList>
    </citation>
    <scope>NUCLEOTIDE SEQUENCE [LARGE SCALE GENOMIC DNA]</scope>
    <source>
        <strain evidence="4">NIOZ-UU27</strain>
    </source>
</reference>
<dbReference type="PANTHER" id="PTHR43081:SF1">
    <property type="entry name" value="ADENYLATE CYCLASE, TERMINAL-DIFFERENTIATION SPECIFIC"/>
    <property type="match status" value="1"/>
</dbReference>
<dbReference type="Gene3D" id="3.30.450.20">
    <property type="entry name" value="PAS domain"/>
    <property type="match status" value="1"/>
</dbReference>
<dbReference type="InterPro" id="IPR001054">
    <property type="entry name" value="A/G_cyclase"/>
</dbReference>
<gene>
    <name evidence="4" type="ORF">H8E19_03125</name>
</gene>
<feature type="domain" description="Guanylate cyclase" evidence="2">
    <location>
        <begin position="387"/>
        <end position="520"/>
    </location>
</feature>
<keyword evidence="1" id="KW-0472">Membrane</keyword>
<dbReference type="AlphaFoldDB" id="A0A8J6MYS4"/>
<dbReference type="Gene3D" id="3.30.70.1230">
    <property type="entry name" value="Nucleotide cyclase"/>
    <property type="match status" value="1"/>
</dbReference>
<feature type="transmembrane region" description="Helical" evidence="1">
    <location>
        <begin position="12"/>
        <end position="33"/>
    </location>
</feature>
<dbReference type="PROSITE" id="PS50885">
    <property type="entry name" value="HAMP"/>
    <property type="match status" value="1"/>
</dbReference>
<dbReference type="GO" id="GO:0009190">
    <property type="term" value="P:cyclic nucleotide biosynthetic process"/>
    <property type="evidence" value="ECO:0007669"/>
    <property type="project" value="InterPro"/>
</dbReference>
<dbReference type="SMART" id="SM00044">
    <property type="entry name" value="CYCc"/>
    <property type="match status" value="1"/>
</dbReference>
<evidence type="ECO:0000259" key="3">
    <source>
        <dbReference type="PROSITE" id="PS50885"/>
    </source>
</evidence>
<dbReference type="PANTHER" id="PTHR43081">
    <property type="entry name" value="ADENYLATE CYCLASE, TERMINAL-DIFFERENTIATION SPECIFIC-RELATED"/>
    <property type="match status" value="1"/>
</dbReference>
<dbReference type="Gene3D" id="1.10.8.500">
    <property type="entry name" value="HAMP domain in histidine kinase"/>
    <property type="match status" value="1"/>
</dbReference>
<comment type="caution">
    <text evidence="4">The sequence shown here is derived from an EMBL/GenBank/DDBJ whole genome shotgun (WGS) entry which is preliminary data.</text>
</comment>
<evidence type="ECO:0000313" key="5">
    <source>
        <dbReference type="Proteomes" id="UP000650524"/>
    </source>
</evidence>
<dbReference type="SMART" id="SM00304">
    <property type="entry name" value="HAMP"/>
    <property type="match status" value="1"/>
</dbReference>
<accession>A0A8J6MYS4</accession>
<organism evidence="4 5">
    <name type="scientific">Candidatus Desulfacyla euxinica</name>
    <dbReference type="NCBI Taxonomy" id="2841693"/>
    <lineage>
        <taxon>Bacteria</taxon>
        <taxon>Deltaproteobacteria</taxon>
        <taxon>Candidatus Desulfacyla</taxon>
    </lineage>
</organism>
<dbReference type="EMBL" id="JACNJD010000129">
    <property type="protein sequence ID" value="MBC8176371.1"/>
    <property type="molecule type" value="Genomic_DNA"/>
</dbReference>
<dbReference type="PROSITE" id="PS50125">
    <property type="entry name" value="GUANYLATE_CYCLASE_2"/>
    <property type="match status" value="1"/>
</dbReference>
<dbReference type="GO" id="GO:0016020">
    <property type="term" value="C:membrane"/>
    <property type="evidence" value="ECO:0007669"/>
    <property type="project" value="InterPro"/>
</dbReference>
<dbReference type="SUPFAM" id="SSF158472">
    <property type="entry name" value="HAMP domain-like"/>
    <property type="match status" value="1"/>
</dbReference>
<proteinExistence type="predicted"/>
<keyword evidence="1" id="KW-0812">Transmembrane</keyword>
<evidence type="ECO:0000259" key="2">
    <source>
        <dbReference type="PROSITE" id="PS50125"/>
    </source>
</evidence>
<keyword evidence="1" id="KW-1133">Transmembrane helix</keyword>
<dbReference type="InterPro" id="IPR003660">
    <property type="entry name" value="HAMP_dom"/>
</dbReference>
<sequence>MALKSLRQRLFLMILLPVGLLLFLVGVFGFIYMRGTLFEEWQDASIVKLQRAAHQIDMRLGQINDWIQMFHKTADTLGGPLVQTWIVQQLRDMKGVTHAELKWKDNDGAQATAMRRGGSGMGGGRMMRFHRAKITEVTPPSYNAQTGQETVRIISQLKDESEAVVGTLEVTVSFNYLLEGIKAFAWWQTDQACLIDDHGRYLAHTEAIMKGRKRFGELDDLFELSLLRAINEKPFGTVLGPGKPPDQVGGFYRLKYAPWTIVLFAPGEKVLAPIIQFRNYYFAGGILAIFLILMMIRSVVGRMVGAFTEISSAAEKVAKGDYGKPIPVHGQDEIAQLTKSFNSMVEGLKERDFVTNTFGRYVDQEIAEKLMKLPEASRLGGEKRDVAILMSDIRGFTPLSETLSPDVIISFLNRYFSRLIEVVQKHQGIIVDFFGDSVLVFFDPLKGPVEPVIRASVECALDMVSAMEIFNSEMRMDDLPELQTGIGVNSGEVIVGNIGSETRAKYGIVGSPVNITQRIQSTAKGGEVVISETVYRQLSEEVIIGRPFSMPLKGVREKMNLYVVKAIQG</sequence>